<feature type="domain" description="Chorismate-utilising enzyme C-terminal" evidence="12">
    <location>
        <begin position="672"/>
        <end position="929"/>
    </location>
</feature>
<evidence type="ECO:0000256" key="5">
    <source>
        <dbReference type="ARBA" id="ARBA00022679"/>
    </source>
</evidence>
<dbReference type="GO" id="GO:0000162">
    <property type="term" value="P:L-tryptophan biosynthetic process"/>
    <property type="evidence" value="ECO:0007669"/>
    <property type="project" value="TreeGrafter"/>
</dbReference>
<evidence type="ECO:0000259" key="11">
    <source>
        <dbReference type="Pfam" id="PF00117"/>
    </source>
</evidence>
<feature type="compositionally biased region" description="Polar residues" evidence="10">
    <location>
        <begin position="635"/>
        <end position="665"/>
    </location>
</feature>
<dbReference type="InterPro" id="IPR017926">
    <property type="entry name" value="GATASE"/>
</dbReference>
<comment type="similarity">
    <text evidence="3">In the C-terminal section; belongs to the anthranilate synthase component I family.</text>
</comment>
<evidence type="ECO:0000313" key="14">
    <source>
        <dbReference type="Proteomes" id="UP000054560"/>
    </source>
</evidence>
<dbReference type="AlphaFoldDB" id="A0A0L0G7T7"/>
<dbReference type="Pfam" id="PF00425">
    <property type="entry name" value="Chorismate_bind"/>
    <property type="match status" value="1"/>
</dbReference>
<accession>A0A0L0G7T7</accession>
<feature type="domain" description="Glutamine amidotransferase" evidence="11">
    <location>
        <begin position="18"/>
        <end position="167"/>
    </location>
</feature>
<proteinExistence type="inferred from homology"/>
<evidence type="ECO:0000256" key="9">
    <source>
        <dbReference type="ARBA" id="ARBA00031904"/>
    </source>
</evidence>
<sequence length="955" mass="105472">MHHPTLSATLVRDVLPYFDNVVISPGPGDPTCDSDFGVNSSVLKESSIPIFGVCLGHQGMAALYGARVVPAPQVMHGRLSSVTHRQSRTERCATSQLFDDIPSPFSVVRYHSLVVAASDLPCDLEAIAHSDDGVLMALRHRSHPHWGVQFHPESICTQYGATLLANFRNMSLQWNANEGSLRARIHCQATLQELLHKLGLDTYPHTRAHPSERKQDRATPGPALSSTDTHPATPREDSPEVHAALGAPPLAQEAYTLIVAQWDDLKTLSSEDIFLELFGDAEPSWWLDSSRYEAGLSRFSFMGDGLGPYSETLKYEVSTRTVAIEHTQQHTQPACTLGTYARTHTHTHVQGCVCADACMNQPRADDGVRVCTVPLSDEECFLQFMNDRMDTHHRVSEHWDYMTHEPMDVETIPFELHCGYVGYLGYELKEESGLMGTLTAEQKATQRAAAAEMVYGTKTQPQQDTPTHTSTHQQQHTQQAPHAQPQAQPQAHTSEDGPTHTQAGIQAQPQPVKRPEIQCHMRTQLPTCTFLFADRQVVVDHETRRVWAMALCRSSEPETVAEADAWFGRTRNTLLDLCERCDSGTEVYGERGARRRRSADSRNRRGTDTPTNTHLDHQRTHIHVPELTEPKDSARSQNTTLSNNTTHESHSTGKMSDNTTNNTTHVGLRHGREKYYANIAAALRLMGEGETYEVCLTTQLKVPTDGPVNPLALHQHLRTHNPAPYACLFRFGCDQSIVGSSPEKFLTVDRNGSVESKPIKGTRRRGITPEEDFELVKDLATDPKDFAENLMIVDLIRNDLGQVCVPSSVHVPKLMHIETYATVHQLVTTVRGELRDGVGALDCLRECFPPGSMTGAPKHRTVQLLEHLEGAPRGVYSGAMGYVSTNGSADMCVTIRTVTMSGEGLTIGAGGAIVAMSDASDEFDEMLLKAKAPIRSILCSMGRANQWEARELAGL</sequence>
<dbReference type="InterPro" id="IPR005801">
    <property type="entry name" value="ADC_synthase"/>
</dbReference>
<evidence type="ECO:0000256" key="1">
    <source>
        <dbReference type="ARBA" id="ARBA00001000"/>
    </source>
</evidence>
<dbReference type="GO" id="GO:0005737">
    <property type="term" value="C:cytoplasm"/>
    <property type="evidence" value="ECO:0007669"/>
    <property type="project" value="TreeGrafter"/>
</dbReference>
<feature type="region of interest" description="Disordered" evidence="10">
    <location>
        <begin position="589"/>
        <end position="665"/>
    </location>
</feature>
<dbReference type="GO" id="GO:0046820">
    <property type="term" value="F:4-amino-4-deoxychorismate synthase activity"/>
    <property type="evidence" value="ECO:0007669"/>
    <property type="project" value="UniProtKB-EC"/>
</dbReference>
<dbReference type="PROSITE" id="PS51273">
    <property type="entry name" value="GATASE_TYPE_1"/>
    <property type="match status" value="1"/>
</dbReference>
<dbReference type="PANTHER" id="PTHR11236">
    <property type="entry name" value="AMINOBENZOATE/ANTHRANILATE SYNTHASE"/>
    <property type="match status" value="1"/>
</dbReference>
<dbReference type="STRING" id="667725.A0A0L0G7T7"/>
<keyword evidence="5" id="KW-0808">Transferase</keyword>
<dbReference type="NCBIfam" id="TIGR00566">
    <property type="entry name" value="trpG_papA"/>
    <property type="match status" value="1"/>
</dbReference>
<feature type="compositionally biased region" description="Basic and acidic residues" evidence="10">
    <location>
        <begin position="589"/>
        <end position="607"/>
    </location>
</feature>
<dbReference type="SUPFAM" id="SSF56322">
    <property type="entry name" value="ADC synthase"/>
    <property type="match status" value="1"/>
</dbReference>
<dbReference type="GeneID" id="25903313"/>
<evidence type="ECO:0000256" key="2">
    <source>
        <dbReference type="ARBA" id="ARBA00005009"/>
    </source>
</evidence>
<dbReference type="Gene3D" id="3.40.50.880">
    <property type="match status" value="1"/>
</dbReference>
<name>A0A0L0G7T7_9EUKA</name>
<evidence type="ECO:0000259" key="12">
    <source>
        <dbReference type="Pfam" id="PF00425"/>
    </source>
</evidence>
<dbReference type="UniPathway" id="UPA00077">
    <property type="reaction ID" value="UER00149"/>
</dbReference>
<keyword evidence="14" id="KW-1185">Reference proteome</keyword>
<comment type="catalytic activity">
    <reaction evidence="1">
        <text>chorismate + L-glutamine = 4-amino-4-deoxychorismate + L-glutamate</text>
        <dbReference type="Rhea" id="RHEA:11672"/>
        <dbReference type="ChEBI" id="CHEBI:29748"/>
        <dbReference type="ChEBI" id="CHEBI:29985"/>
        <dbReference type="ChEBI" id="CHEBI:58359"/>
        <dbReference type="ChEBI" id="CHEBI:58406"/>
        <dbReference type="EC" id="2.6.1.85"/>
    </reaction>
</comment>
<dbReference type="InterPro" id="IPR019999">
    <property type="entry name" value="Anth_synth_I-like"/>
</dbReference>
<evidence type="ECO:0000256" key="6">
    <source>
        <dbReference type="ARBA" id="ARBA00022909"/>
    </source>
</evidence>
<evidence type="ECO:0000313" key="13">
    <source>
        <dbReference type="EMBL" id="KNC84989.1"/>
    </source>
</evidence>
<feature type="compositionally biased region" description="Basic and acidic residues" evidence="10">
    <location>
        <begin position="614"/>
        <end position="634"/>
    </location>
</feature>
<dbReference type="CDD" id="cd01743">
    <property type="entry name" value="GATase1_Anthranilate_Synthase"/>
    <property type="match status" value="1"/>
</dbReference>
<dbReference type="InterPro" id="IPR006221">
    <property type="entry name" value="TrpG/PapA_dom"/>
</dbReference>
<evidence type="ECO:0000256" key="8">
    <source>
        <dbReference type="ARBA" id="ARBA00031329"/>
    </source>
</evidence>
<feature type="compositionally biased region" description="Low complexity" evidence="10">
    <location>
        <begin position="459"/>
        <end position="492"/>
    </location>
</feature>
<evidence type="ECO:0000256" key="3">
    <source>
        <dbReference type="ARBA" id="ARBA00005970"/>
    </source>
</evidence>
<dbReference type="InterPro" id="IPR029062">
    <property type="entry name" value="Class_I_gatase-like"/>
</dbReference>
<dbReference type="OrthoDB" id="64220at2759"/>
<feature type="region of interest" description="Disordered" evidence="10">
    <location>
        <begin position="205"/>
        <end position="241"/>
    </location>
</feature>
<dbReference type="Proteomes" id="UP000054560">
    <property type="component" value="Unassembled WGS sequence"/>
</dbReference>
<evidence type="ECO:0000256" key="4">
    <source>
        <dbReference type="ARBA" id="ARBA00013139"/>
    </source>
</evidence>
<dbReference type="PANTHER" id="PTHR11236:SF18">
    <property type="entry name" value="AMINODEOXYCHORISMATE SYNTHASE"/>
    <property type="match status" value="1"/>
</dbReference>
<dbReference type="eggNOG" id="KOG1224">
    <property type="taxonomic scope" value="Eukaryota"/>
</dbReference>
<organism evidence="13 14">
    <name type="scientific">Sphaeroforma arctica JP610</name>
    <dbReference type="NCBI Taxonomy" id="667725"/>
    <lineage>
        <taxon>Eukaryota</taxon>
        <taxon>Ichthyosporea</taxon>
        <taxon>Ichthyophonida</taxon>
        <taxon>Sphaeroforma</taxon>
    </lineage>
</organism>
<dbReference type="InterPro" id="IPR015890">
    <property type="entry name" value="Chorismate_C"/>
</dbReference>
<protein>
    <recommendedName>
        <fullName evidence="4">aminodeoxychorismate synthase</fullName>
        <ecNumber evidence="4">2.6.1.85</ecNumber>
    </recommendedName>
    <alternativeName>
        <fullName evidence="8">Para-aminobenzoate synthase</fullName>
    </alternativeName>
    <alternativeName>
        <fullName evidence="9">p-aminobenzoic acid synthase</fullName>
    </alternativeName>
</protein>
<feature type="compositionally biased region" description="Polar residues" evidence="10">
    <location>
        <begin position="499"/>
        <end position="509"/>
    </location>
</feature>
<dbReference type="GO" id="GO:0046654">
    <property type="term" value="P:tetrahydrofolate biosynthetic process"/>
    <property type="evidence" value="ECO:0007669"/>
    <property type="project" value="UniProtKB-UniPathway"/>
</dbReference>
<feature type="region of interest" description="Disordered" evidence="10">
    <location>
        <begin position="457"/>
        <end position="513"/>
    </location>
</feature>
<comment type="pathway">
    <text evidence="2">Cofactor biosynthesis; tetrahydrofolate biosynthesis; 4-aminobenzoate from chorismate: step 1/2.</text>
</comment>
<dbReference type="Gene3D" id="3.60.120.10">
    <property type="entry name" value="Anthranilate synthase"/>
    <property type="match status" value="2"/>
</dbReference>
<dbReference type="EC" id="2.6.1.85" evidence="4"/>
<dbReference type="GO" id="GO:0008153">
    <property type="term" value="P:4-aminobenzoate biosynthetic process"/>
    <property type="evidence" value="ECO:0007669"/>
    <property type="project" value="TreeGrafter"/>
</dbReference>
<dbReference type="EMBL" id="KQ241727">
    <property type="protein sequence ID" value="KNC84989.1"/>
    <property type="molecule type" value="Genomic_DNA"/>
</dbReference>
<evidence type="ECO:0000256" key="10">
    <source>
        <dbReference type="SAM" id="MobiDB-lite"/>
    </source>
</evidence>
<gene>
    <name evidence="13" type="ORF">SARC_02809</name>
</gene>
<keyword evidence="7" id="KW-0315">Glutamine amidotransferase</keyword>
<dbReference type="SUPFAM" id="SSF52317">
    <property type="entry name" value="Class I glutamine amidotransferase-like"/>
    <property type="match status" value="1"/>
</dbReference>
<evidence type="ECO:0000256" key="7">
    <source>
        <dbReference type="ARBA" id="ARBA00022962"/>
    </source>
</evidence>
<dbReference type="PRINTS" id="PR00099">
    <property type="entry name" value="CPSGATASE"/>
</dbReference>
<dbReference type="RefSeq" id="XP_014158891.1">
    <property type="nucleotide sequence ID" value="XM_014303416.1"/>
</dbReference>
<dbReference type="PRINTS" id="PR00095">
    <property type="entry name" value="ANTSNTHASEI"/>
</dbReference>
<dbReference type="GO" id="GO:0046656">
    <property type="term" value="P:folic acid biosynthetic process"/>
    <property type="evidence" value="ECO:0007669"/>
    <property type="project" value="UniProtKB-KW"/>
</dbReference>
<reference evidence="13 14" key="1">
    <citation type="submission" date="2011-02" db="EMBL/GenBank/DDBJ databases">
        <title>The Genome Sequence of Sphaeroforma arctica JP610.</title>
        <authorList>
            <consortium name="The Broad Institute Genome Sequencing Platform"/>
            <person name="Russ C."/>
            <person name="Cuomo C."/>
            <person name="Young S.K."/>
            <person name="Zeng Q."/>
            <person name="Gargeya S."/>
            <person name="Alvarado L."/>
            <person name="Berlin A."/>
            <person name="Chapman S.B."/>
            <person name="Chen Z."/>
            <person name="Freedman E."/>
            <person name="Gellesch M."/>
            <person name="Goldberg J."/>
            <person name="Griggs A."/>
            <person name="Gujja S."/>
            <person name="Heilman E."/>
            <person name="Heiman D."/>
            <person name="Howarth C."/>
            <person name="Mehta T."/>
            <person name="Neiman D."/>
            <person name="Pearson M."/>
            <person name="Roberts A."/>
            <person name="Saif S."/>
            <person name="Shea T."/>
            <person name="Shenoy N."/>
            <person name="Sisk P."/>
            <person name="Stolte C."/>
            <person name="Sykes S."/>
            <person name="White J."/>
            <person name="Yandava C."/>
            <person name="Burger G."/>
            <person name="Gray M.W."/>
            <person name="Holland P.W.H."/>
            <person name="King N."/>
            <person name="Lang F.B.F."/>
            <person name="Roger A.J."/>
            <person name="Ruiz-Trillo I."/>
            <person name="Haas B."/>
            <person name="Nusbaum C."/>
            <person name="Birren B."/>
        </authorList>
    </citation>
    <scope>NUCLEOTIDE SEQUENCE [LARGE SCALE GENOMIC DNA]</scope>
    <source>
        <strain evidence="13 14">JP610</strain>
    </source>
</reference>
<keyword evidence="6" id="KW-0289">Folate biosynthesis</keyword>
<dbReference type="Pfam" id="PF00117">
    <property type="entry name" value="GATase"/>
    <property type="match status" value="1"/>
</dbReference>